<evidence type="ECO:0000313" key="3">
    <source>
        <dbReference type="Proteomes" id="UP000647172"/>
    </source>
</evidence>
<protein>
    <submittedName>
        <fullName evidence="2">Uncharacterized protein</fullName>
    </submittedName>
</protein>
<gene>
    <name evidence="2" type="ORF">Ani05nite_12180</name>
</gene>
<feature type="transmembrane region" description="Helical" evidence="1">
    <location>
        <begin position="24"/>
        <end position="44"/>
    </location>
</feature>
<reference evidence="2" key="1">
    <citation type="submission" date="2021-01" db="EMBL/GenBank/DDBJ databases">
        <title>Whole genome shotgun sequence of Actinoplanes nipponensis NBRC 14063.</title>
        <authorList>
            <person name="Komaki H."/>
            <person name="Tamura T."/>
        </authorList>
    </citation>
    <scope>NUCLEOTIDE SEQUENCE</scope>
    <source>
        <strain evidence="2">NBRC 14063</strain>
    </source>
</reference>
<dbReference type="AlphaFoldDB" id="A0A919JB17"/>
<keyword evidence="1" id="KW-1133">Transmembrane helix</keyword>
<evidence type="ECO:0000313" key="2">
    <source>
        <dbReference type="EMBL" id="GIE47684.1"/>
    </source>
</evidence>
<dbReference type="RefSeq" id="WP_203765875.1">
    <property type="nucleotide sequence ID" value="NZ_BAAAYJ010000065.1"/>
</dbReference>
<proteinExistence type="predicted"/>
<evidence type="ECO:0000256" key="1">
    <source>
        <dbReference type="SAM" id="Phobius"/>
    </source>
</evidence>
<name>A0A919JB17_9ACTN</name>
<comment type="caution">
    <text evidence="2">The sequence shown here is derived from an EMBL/GenBank/DDBJ whole genome shotgun (WGS) entry which is preliminary data.</text>
</comment>
<dbReference type="EMBL" id="BOMQ01000016">
    <property type="protein sequence ID" value="GIE47684.1"/>
    <property type="molecule type" value="Genomic_DNA"/>
</dbReference>
<dbReference type="Proteomes" id="UP000647172">
    <property type="component" value="Unassembled WGS sequence"/>
</dbReference>
<organism evidence="2 3">
    <name type="scientific">Actinoplanes nipponensis</name>
    <dbReference type="NCBI Taxonomy" id="135950"/>
    <lineage>
        <taxon>Bacteria</taxon>
        <taxon>Bacillati</taxon>
        <taxon>Actinomycetota</taxon>
        <taxon>Actinomycetes</taxon>
        <taxon>Micromonosporales</taxon>
        <taxon>Micromonosporaceae</taxon>
        <taxon>Actinoplanes</taxon>
    </lineage>
</organism>
<keyword evidence="3" id="KW-1185">Reference proteome</keyword>
<sequence>MADNGVARRGTGARTTMLILSDPAVLRIGLSAAGIAALLLAVAARL</sequence>
<keyword evidence="1" id="KW-0812">Transmembrane</keyword>
<keyword evidence="1" id="KW-0472">Membrane</keyword>
<accession>A0A919JB17</accession>